<dbReference type="GO" id="GO:0046474">
    <property type="term" value="P:glycerophospholipid biosynthetic process"/>
    <property type="evidence" value="ECO:0007669"/>
    <property type="project" value="TreeGrafter"/>
</dbReference>
<dbReference type="PANTHER" id="PTHR14269:SF62">
    <property type="entry name" value="CDP-DIACYLGLYCEROL--GLYCEROL-3-PHOSPHATE 3-PHOSPHATIDYLTRANSFERASE 1, CHLOROPLASTIC"/>
    <property type="match status" value="1"/>
</dbReference>
<organism evidence="12">
    <name type="scientific">bioreactor metagenome</name>
    <dbReference type="NCBI Taxonomy" id="1076179"/>
    <lineage>
        <taxon>unclassified sequences</taxon>
        <taxon>metagenomes</taxon>
        <taxon>ecological metagenomes</taxon>
    </lineage>
</organism>
<dbReference type="NCBIfam" id="TIGR00560">
    <property type="entry name" value="pgsA"/>
    <property type="match status" value="1"/>
</dbReference>
<evidence type="ECO:0000256" key="9">
    <source>
        <dbReference type="ARBA" id="ARBA00023209"/>
    </source>
</evidence>
<keyword evidence="10" id="KW-1208">Phospholipid metabolism</keyword>
<evidence type="ECO:0000256" key="8">
    <source>
        <dbReference type="ARBA" id="ARBA00023136"/>
    </source>
</evidence>
<comment type="caution">
    <text evidence="12">The sequence shown here is derived from an EMBL/GenBank/DDBJ whole genome shotgun (WGS) entry which is preliminary data.</text>
</comment>
<gene>
    <name evidence="12" type="primary">pgsA_35</name>
    <name evidence="12" type="ORF">SDC9_137460</name>
</gene>
<evidence type="ECO:0000256" key="10">
    <source>
        <dbReference type="ARBA" id="ARBA00023264"/>
    </source>
</evidence>
<keyword evidence="8 11" id="KW-0472">Membrane</keyword>
<evidence type="ECO:0000256" key="7">
    <source>
        <dbReference type="ARBA" id="ARBA00023098"/>
    </source>
</evidence>
<dbReference type="EMBL" id="VSSQ01037608">
    <property type="protein sequence ID" value="MPM90339.1"/>
    <property type="molecule type" value="Genomic_DNA"/>
</dbReference>
<sequence length="157" mass="17055">MMGYTLVAFVIFIAASLTDMLDGKIARKYNLVTNFGKIMDPLADKILVYSAFCLMVDNGLVPGWMLIIILAREFAIAGMRTVAASEGMVIAAGMSGKIKTVLQMIAVPLLLLANVQTLVSAMPFITMLANGFLWASLIMTIYSGVEFILKNKSVFSM</sequence>
<dbReference type="Pfam" id="PF01066">
    <property type="entry name" value="CDP-OH_P_transf"/>
    <property type="match status" value="1"/>
</dbReference>
<comment type="subcellular location">
    <subcellularLocation>
        <location evidence="1">Membrane</location>
        <topology evidence="1">Multi-pass membrane protein</topology>
    </subcellularLocation>
</comment>
<dbReference type="GO" id="GO:0008444">
    <property type="term" value="F:CDP-diacylglycerol-glycerol-3-phosphate 3-phosphatidyltransferase activity"/>
    <property type="evidence" value="ECO:0007669"/>
    <property type="project" value="UniProtKB-EC"/>
</dbReference>
<evidence type="ECO:0000256" key="6">
    <source>
        <dbReference type="ARBA" id="ARBA00022989"/>
    </source>
</evidence>
<accession>A0A645DM15</accession>
<dbReference type="Gene3D" id="1.20.120.1760">
    <property type="match status" value="1"/>
</dbReference>
<keyword evidence="4 12" id="KW-0808">Transferase</keyword>
<keyword evidence="9" id="KW-0594">Phospholipid biosynthesis</keyword>
<keyword evidence="5 11" id="KW-0812">Transmembrane</keyword>
<feature type="transmembrane region" description="Helical" evidence="11">
    <location>
        <begin position="131"/>
        <end position="149"/>
    </location>
</feature>
<evidence type="ECO:0000256" key="4">
    <source>
        <dbReference type="ARBA" id="ARBA00022679"/>
    </source>
</evidence>
<feature type="transmembrane region" description="Helical" evidence="11">
    <location>
        <begin position="104"/>
        <end position="125"/>
    </location>
</feature>
<dbReference type="InterPro" id="IPR050324">
    <property type="entry name" value="CDP-alcohol_PTase-I"/>
</dbReference>
<reference evidence="12" key="1">
    <citation type="submission" date="2019-08" db="EMBL/GenBank/DDBJ databases">
        <authorList>
            <person name="Kucharzyk K."/>
            <person name="Murdoch R.W."/>
            <person name="Higgins S."/>
            <person name="Loffler F."/>
        </authorList>
    </citation>
    <scope>NUCLEOTIDE SEQUENCE</scope>
</reference>
<evidence type="ECO:0000256" key="5">
    <source>
        <dbReference type="ARBA" id="ARBA00022692"/>
    </source>
</evidence>
<dbReference type="PROSITE" id="PS00379">
    <property type="entry name" value="CDP_ALCOHOL_P_TRANSF"/>
    <property type="match status" value="1"/>
</dbReference>
<evidence type="ECO:0000256" key="3">
    <source>
        <dbReference type="ARBA" id="ARBA00022516"/>
    </source>
</evidence>
<evidence type="ECO:0000256" key="11">
    <source>
        <dbReference type="SAM" id="Phobius"/>
    </source>
</evidence>
<keyword evidence="3" id="KW-0444">Lipid biosynthesis</keyword>
<name>A0A645DM15_9ZZZZ</name>
<dbReference type="EC" id="2.7.8.5" evidence="12"/>
<evidence type="ECO:0000256" key="1">
    <source>
        <dbReference type="ARBA" id="ARBA00004141"/>
    </source>
</evidence>
<keyword evidence="6 11" id="KW-1133">Transmembrane helix</keyword>
<proteinExistence type="inferred from homology"/>
<dbReference type="InterPro" id="IPR004570">
    <property type="entry name" value="Phosphatidylglycerol_P_synth"/>
</dbReference>
<keyword evidence="7" id="KW-0443">Lipid metabolism</keyword>
<dbReference type="AlphaFoldDB" id="A0A645DM15"/>
<feature type="transmembrane region" description="Helical" evidence="11">
    <location>
        <begin position="47"/>
        <end position="71"/>
    </location>
</feature>
<protein>
    <submittedName>
        <fullName evidence="12">CDP-diacylglycerol--glycerol-3-phosphate 3-phosphatidyltransferase</fullName>
        <ecNumber evidence="12">2.7.8.5</ecNumber>
    </submittedName>
</protein>
<dbReference type="GO" id="GO:0016020">
    <property type="term" value="C:membrane"/>
    <property type="evidence" value="ECO:0007669"/>
    <property type="project" value="UniProtKB-SubCell"/>
</dbReference>
<evidence type="ECO:0000256" key="2">
    <source>
        <dbReference type="ARBA" id="ARBA00010441"/>
    </source>
</evidence>
<evidence type="ECO:0000313" key="12">
    <source>
        <dbReference type="EMBL" id="MPM90339.1"/>
    </source>
</evidence>
<dbReference type="InterPro" id="IPR048254">
    <property type="entry name" value="CDP_ALCOHOL_P_TRANSF_CS"/>
</dbReference>
<comment type="similarity">
    <text evidence="2">Belongs to the CDP-alcohol phosphatidyltransferase class-I family.</text>
</comment>
<dbReference type="InterPro" id="IPR043130">
    <property type="entry name" value="CDP-OH_PTrfase_TM_dom"/>
</dbReference>
<dbReference type="PANTHER" id="PTHR14269">
    <property type="entry name" value="CDP-DIACYLGLYCEROL--GLYCEROL-3-PHOSPHATE 3-PHOSPHATIDYLTRANSFERASE-RELATED"/>
    <property type="match status" value="1"/>
</dbReference>
<dbReference type="InterPro" id="IPR000462">
    <property type="entry name" value="CDP-OH_P_trans"/>
</dbReference>
<dbReference type="PIRSF" id="PIRSF000847">
    <property type="entry name" value="Phos_ph_gly_syn"/>
    <property type="match status" value="1"/>
</dbReference>